<comment type="caution">
    <text evidence="1">The sequence shown here is derived from an EMBL/GenBank/DDBJ whole genome shotgun (WGS) entry which is preliminary data.</text>
</comment>
<organism evidence="1 2">
    <name type="scientific">Hypoxylon rubiginosum</name>
    <dbReference type="NCBI Taxonomy" id="110542"/>
    <lineage>
        <taxon>Eukaryota</taxon>
        <taxon>Fungi</taxon>
        <taxon>Dikarya</taxon>
        <taxon>Ascomycota</taxon>
        <taxon>Pezizomycotina</taxon>
        <taxon>Sordariomycetes</taxon>
        <taxon>Xylariomycetidae</taxon>
        <taxon>Xylariales</taxon>
        <taxon>Hypoxylaceae</taxon>
        <taxon>Hypoxylon</taxon>
    </lineage>
</organism>
<evidence type="ECO:0000313" key="1">
    <source>
        <dbReference type="EMBL" id="KAI6089403.1"/>
    </source>
</evidence>
<sequence>MSSTTPPSGGSMPTAPPNPLMTPPPGGWINPSEAPMSQRAVLLVGPVTTFYILGLAAVALRIWARHVKRLSWRLSDYAVFIAVVFGTGYVAICWLVAPPQRLLVRKAFFVGWLLQSWANSFVRLSILDFILQVFFTVRKFRFTVYFFEAAAVAYLVACTIAWFATCRPLRFNWELGADVPQHCGNLALKFLLSAIFNLVLDVCILVLPMPMLWTLRMSTRKKLALSFVFGLGIFVCFATAWRTYHVVKFSTPESQMNFTITVVEDALWSGLEITLGIINACLPVIQPAAQRIFNDPFIRRISFSVDHSHEPSKTSAGSSTTSNYSRFTSGVPLGISKDESKAGTEKGIEYSVDIVSRASGNRIPMENIGSITNLAAQAPVTHHKLPTNQILQTYYSGLE</sequence>
<evidence type="ECO:0000313" key="2">
    <source>
        <dbReference type="Proteomes" id="UP001497680"/>
    </source>
</evidence>
<reference evidence="1 2" key="1">
    <citation type="journal article" date="2022" name="New Phytol.">
        <title>Ecological generalism drives hyperdiversity of secondary metabolite gene clusters in xylarialean endophytes.</title>
        <authorList>
            <person name="Franco M.E.E."/>
            <person name="Wisecaver J.H."/>
            <person name="Arnold A.E."/>
            <person name="Ju Y.M."/>
            <person name="Slot J.C."/>
            <person name="Ahrendt S."/>
            <person name="Moore L.P."/>
            <person name="Eastman K.E."/>
            <person name="Scott K."/>
            <person name="Konkel Z."/>
            <person name="Mondo S.J."/>
            <person name="Kuo A."/>
            <person name="Hayes R.D."/>
            <person name="Haridas S."/>
            <person name="Andreopoulos B."/>
            <person name="Riley R."/>
            <person name="LaButti K."/>
            <person name="Pangilinan J."/>
            <person name="Lipzen A."/>
            <person name="Amirebrahimi M."/>
            <person name="Yan J."/>
            <person name="Adam C."/>
            <person name="Keymanesh K."/>
            <person name="Ng V."/>
            <person name="Louie K."/>
            <person name="Northen T."/>
            <person name="Drula E."/>
            <person name="Henrissat B."/>
            <person name="Hsieh H.M."/>
            <person name="Youens-Clark K."/>
            <person name="Lutzoni F."/>
            <person name="Miadlikowska J."/>
            <person name="Eastwood D.C."/>
            <person name="Hamelin R.C."/>
            <person name="Grigoriev I.V."/>
            <person name="U'Ren J.M."/>
        </authorList>
    </citation>
    <scope>NUCLEOTIDE SEQUENCE [LARGE SCALE GENOMIC DNA]</scope>
    <source>
        <strain evidence="1 2">ER1909</strain>
    </source>
</reference>
<name>A0ACC0D9S3_9PEZI</name>
<gene>
    <name evidence="1" type="ORF">F4821DRAFT_256827</name>
</gene>
<proteinExistence type="predicted"/>
<keyword evidence="2" id="KW-1185">Reference proteome</keyword>
<dbReference type="Proteomes" id="UP001497680">
    <property type="component" value="Unassembled WGS sequence"/>
</dbReference>
<accession>A0ACC0D9S3</accession>
<dbReference type="EMBL" id="MU394295">
    <property type="protein sequence ID" value="KAI6089403.1"/>
    <property type="molecule type" value="Genomic_DNA"/>
</dbReference>
<protein>
    <submittedName>
        <fullName evidence="1">Uncharacterized protein</fullName>
    </submittedName>
</protein>